<proteinExistence type="predicted"/>
<protein>
    <submittedName>
        <fullName evidence="1">Uncharacterized protein</fullName>
    </submittedName>
</protein>
<sequence length="85" mass="10253">MTIKQIKERLENSKEFQYWSDEVGITFDDFRVIDAKSNKVLHNGSDRIGNYWILILDDEKLRVSYDLTVESMREKRLQKIQETKR</sequence>
<name>A0A1W1BXY2_9ZZZZ</name>
<gene>
    <name evidence="1" type="ORF">MNB_SM-7-1325</name>
</gene>
<reference evidence="1" key="1">
    <citation type="submission" date="2016-10" db="EMBL/GenBank/DDBJ databases">
        <authorList>
            <person name="de Groot N.N."/>
        </authorList>
    </citation>
    <scope>NUCLEOTIDE SEQUENCE</scope>
</reference>
<organism evidence="1">
    <name type="scientific">hydrothermal vent metagenome</name>
    <dbReference type="NCBI Taxonomy" id="652676"/>
    <lineage>
        <taxon>unclassified sequences</taxon>
        <taxon>metagenomes</taxon>
        <taxon>ecological metagenomes</taxon>
    </lineage>
</organism>
<dbReference type="EMBL" id="FPHB01000042">
    <property type="protein sequence ID" value="SFV58302.1"/>
    <property type="molecule type" value="Genomic_DNA"/>
</dbReference>
<evidence type="ECO:0000313" key="1">
    <source>
        <dbReference type="EMBL" id="SFV58302.1"/>
    </source>
</evidence>
<accession>A0A1W1BXY2</accession>
<dbReference type="AlphaFoldDB" id="A0A1W1BXY2"/>